<dbReference type="HAMAP" id="MF_01486">
    <property type="entry name" value="RecC"/>
    <property type="match status" value="1"/>
</dbReference>
<dbReference type="GO" id="GO:0009338">
    <property type="term" value="C:exodeoxyribonuclease V complex"/>
    <property type="evidence" value="ECO:0007669"/>
    <property type="project" value="InterPro"/>
</dbReference>
<evidence type="ECO:0000259" key="11">
    <source>
        <dbReference type="Pfam" id="PF17946"/>
    </source>
</evidence>
<reference evidence="12 13" key="1">
    <citation type="submission" date="2017-10" db="EMBL/GenBank/DDBJ databases">
        <title>Novel microbial diversity and functional potential in the marine mammal oral microbiome.</title>
        <authorList>
            <person name="Dudek N.K."/>
            <person name="Sun C.L."/>
            <person name="Burstein D."/>
            <person name="Kantor R.S."/>
            <person name="Aliaga Goltsman D.S."/>
            <person name="Bik E.M."/>
            <person name="Thomas B.C."/>
            <person name="Banfield J.F."/>
            <person name="Relman D.A."/>
        </authorList>
    </citation>
    <scope>NUCLEOTIDE SEQUENCE [LARGE SCALE GENOMIC DNA]</scope>
    <source>
        <strain evidence="12">DOLJORAL78_50_517</strain>
    </source>
</reference>
<dbReference type="InterPro" id="IPR011335">
    <property type="entry name" value="Restrct_endonuc-II-like"/>
</dbReference>
<dbReference type="Gene3D" id="3.40.50.10930">
    <property type="match status" value="1"/>
</dbReference>
<dbReference type="SUPFAM" id="SSF52980">
    <property type="entry name" value="Restriction endonuclease-like"/>
    <property type="match status" value="1"/>
</dbReference>
<organism evidence="12 13">
    <name type="scientific">Candidatus Contendibacter odensensis</name>
    <dbReference type="NCBI Taxonomy" id="1400860"/>
    <lineage>
        <taxon>Bacteria</taxon>
        <taxon>Pseudomonadati</taxon>
        <taxon>Pseudomonadota</taxon>
        <taxon>Gammaproteobacteria</taxon>
        <taxon>Candidatus Competibacteraceae</taxon>
        <taxon>Candidatus Contendibacter</taxon>
    </lineage>
</organism>
<dbReference type="Gene3D" id="3.40.50.300">
    <property type="entry name" value="P-loop containing nucleotide triphosphate hydrolases"/>
    <property type="match status" value="2"/>
</dbReference>
<dbReference type="GO" id="GO:0003678">
    <property type="term" value="F:DNA helicase activity"/>
    <property type="evidence" value="ECO:0007669"/>
    <property type="project" value="UniProtKB-UniRule"/>
</dbReference>
<dbReference type="Pfam" id="PF04257">
    <property type="entry name" value="Exonuc_V_gamma"/>
    <property type="match status" value="1"/>
</dbReference>
<comment type="similarity">
    <text evidence="10">Belongs to the RecC family.</text>
</comment>
<evidence type="ECO:0000313" key="13">
    <source>
        <dbReference type="Proteomes" id="UP000229278"/>
    </source>
</evidence>
<dbReference type="SUPFAM" id="SSF52540">
    <property type="entry name" value="P-loop containing nucleoside triphosphate hydrolases"/>
    <property type="match status" value="2"/>
</dbReference>
<name>A0A2G6PHP9_9GAMM</name>
<comment type="subunit">
    <text evidence="10">Heterotrimer of RecB, RecC and RecD. All subunits contribute to DNA-binding.</text>
</comment>
<dbReference type="InterPro" id="IPR041500">
    <property type="entry name" value="RecC_C"/>
</dbReference>
<dbReference type="Gene3D" id="1.10.10.990">
    <property type="match status" value="1"/>
</dbReference>
<evidence type="ECO:0000256" key="2">
    <source>
        <dbReference type="ARBA" id="ARBA00022741"/>
    </source>
</evidence>
<evidence type="ECO:0000256" key="8">
    <source>
        <dbReference type="ARBA" id="ARBA00023125"/>
    </source>
</evidence>
<keyword evidence="2 10" id="KW-0547">Nucleotide-binding</keyword>
<dbReference type="PIRSF" id="PIRSF000980">
    <property type="entry name" value="RecC"/>
    <property type="match status" value="1"/>
</dbReference>
<evidence type="ECO:0000313" key="12">
    <source>
        <dbReference type="EMBL" id="PIE83689.1"/>
    </source>
</evidence>
<evidence type="ECO:0000256" key="3">
    <source>
        <dbReference type="ARBA" id="ARBA00022763"/>
    </source>
</evidence>
<dbReference type="Proteomes" id="UP000229278">
    <property type="component" value="Unassembled WGS sequence"/>
</dbReference>
<keyword evidence="8 10" id="KW-0238">DNA-binding</keyword>
<dbReference type="GO" id="GO:0008854">
    <property type="term" value="F:exodeoxyribonuclease V activity"/>
    <property type="evidence" value="ECO:0007669"/>
    <property type="project" value="InterPro"/>
</dbReference>
<keyword evidence="9 10" id="KW-0234">DNA repair</keyword>
<dbReference type="PANTHER" id="PTHR30591">
    <property type="entry name" value="RECBCD ENZYME SUBUNIT RECC"/>
    <property type="match status" value="1"/>
</dbReference>
<dbReference type="Gene3D" id="1.10.10.160">
    <property type="match status" value="1"/>
</dbReference>
<evidence type="ECO:0000256" key="5">
    <source>
        <dbReference type="ARBA" id="ARBA00022806"/>
    </source>
</evidence>
<evidence type="ECO:0000256" key="10">
    <source>
        <dbReference type="HAMAP-Rule" id="MF_01486"/>
    </source>
</evidence>
<keyword evidence="4 10" id="KW-0378">Hydrolase</keyword>
<keyword evidence="5 10" id="KW-0347">Helicase</keyword>
<sequence>MLSILQSNDIEVLTHRFADLLQKPLREPLAQEMIVVQSHSMARWLTLRLADRLGICTNLNVRFPASFLWDMSRAVLRYLPSTSAFDKSVLEWRLMSLLRDLDNSSCFAALRVWLGDEQNDFRRYELAGRIADCFDQYQVYRPDWIKKWEQGEGNHWQAELWRRLVQGGGVHRVQVQELVYAALKNGRFNRQHLPERVAVIGISALPAPYLELLSSLAHYINVYLFVLNPCQEYWGDIQAERDLARLSEEMDPQEAYLMVGNPLLASLGKQGRDFIDVLQTFEHDEQDAFVEPVGNDLLHHLQADILHLRERGSEDYPALELRPDDRSLQIHVCHGAMREVEVLHDQLLALFEADAELTPSDVAVMTPDIAKYGSLITAVFSSVPKERWIPFGVADQGVEIENPLIETFFELLDLSDSRFDAVQVLSLLERSAVRRRFALAESDVELIYHWVREVGIRWGVDAEGKRALGLPETAENTWRTGLDRLLLGYTLPGGNSELYNEILPYDDVEGDSALALGSLQCFLDVLFNLKDRLQGSHSLAQWGMIVHEVLDRFFAPHEQEEGQLLLIRSAFEALYENAKQARFDEVISLAVLKSALRRELNVAGSNISRFLGHGVTCCEMIPMRSIPFKVVCLIGMNDDAYPRLDRAIGFDLMAKRFRRGDRSRRRDDRYLFLEMLLSARNCFYLSYVGQNIRDNSALPPSVLVSELLDTVDRGFRQTTGECASEQLVTRHALQSFGQRYFNNDRRLFSYAQEWLEASRYTGRGGQKATPVLMEKLPEPEPAFRQITLDDLLYFFKNPTRWLLQKRLGIRINDGDDALETHEPFVLDKLEDYQLVEQMLRLHRENRSAETIKSVMRSRGVLPHGQMGESFFGDVQQRVTRFSARLDRVLQYQEVEPLAIDITLKDFRLTGYLSGLRSIGWVGYRLSSVKANDYLRLWLHHLLLNIIAPEDIDLQSFWIGENKNVVLNRTENSKNYLQSIVELYWQGTQEILSFFPKSSLEYFTCKILKEYDGEKALQAARKIWEGDGFKESFSERNNPYYQLVFSAIDPLDVKFEALSVSLFRPLFLHISESGIKEQDLKVL</sequence>
<protein>
    <recommendedName>
        <fullName evidence="10">RecBCD enzyme subunit RecC</fullName>
    </recommendedName>
    <alternativeName>
        <fullName evidence="10">Exonuclease V subunit RecC</fullName>
        <shortName evidence="10">ExoV subunit RecC</shortName>
    </alternativeName>
    <alternativeName>
        <fullName evidence="10">Helicase/nuclease RecBCD subunit RecC</fullName>
    </alternativeName>
</protein>
<dbReference type="InterPro" id="IPR027417">
    <property type="entry name" value="P-loop_NTPase"/>
</dbReference>
<dbReference type="GO" id="GO:0003677">
    <property type="term" value="F:DNA binding"/>
    <property type="evidence" value="ECO:0007669"/>
    <property type="project" value="UniProtKB-UniRule"/>
</dbReference>
<keyword evidence="3 10" id="KW-0227">DNA damage</keyword>
<comment type="caution">
    <text evidence="12">The sequence shown here is derived from an EMBL/GenBank/DDBJ whole genome shotgun (WGS) entry which is preliminary data.</text>
</comment>
<comment type="miscellaneous">
    <text evidence="10">In the RecBCD complex, RecB has a slow 3'-5' helicase, an exonuclease activity and loads RecA onto ssDNA, RecD has a fast 5'-3' helicase activity, while RecC stimulates the ATPase and processivity of the RecB helicase and contributes to recognition of the Chi site.</text>
</comment>
<keyword evidence="6 10" id="KW-0269">Exonuclease</keyword>
<keyword evidence="1 10" id="KW-0540">Nuclease</keyword>
<evidence type="ECO:0000256" key="7">
    <source>
        <dbReference type="ARBA" id="ARBA00022840"/>
    </source>
</evidence>
<dbReference type="InterPro" id="IPR013986">
    <property type="entry name" value="DExx_box_DNA_helicase_dom_sf"/>
</dbReference>
<evidence type="ECO:0000256" key="1">
    <source>
        <dbReference type="ARBA" id="ARBA00022722"/>
    </source>
</evidence>
<dbReference type="AlphaFoldDB" id="A0A2G6PHP9"/>
<dbReference type="EMBL" id="PDTV01000003">
    <property type="protein sequence ID" value="PIE83689.1"/>
    <property type="molecule type" value="Genomic_DNA"/>
</dbReference>
<evidence type="ECO:0000256" key="6">
    <source>
        <dbReference type="ARBA" id="ARBA00022839"/>
    </source>
</evidence>
<proteinExistence type="inferred from homology"/>
<evidence type="ECO:0000256" key="4">
    <source>
        <dbReference type="ARBA" id="ARBA00022801"/>
    </source>
</evidence>
<feature type="domain" description="RecC C-terminal" evidence="11">
    <location>
        <begin position="784"/>
        <end position="1003"/>
    </location>
</feature>
<dbReference type="GO" id="GO:0000724">
    <property type="term" value="P:double-strand break repair via homologous recombination"/>
    <property type="evidence" value="ECO:0007669"/>
    <property type="project" value="UniProtKB-UniRule"/>
</dbReference>
<keyword evidence="7 10" id="KW-0067">ATP-binding</keyword>
<dbReference type="NCBIfam" id="TIGR01450">
    <property type="entry name" value="recC"/>
    <property type="match status" value="1"/>
</dbReference>
<dbReference type="GO" id="GO:0005524">
    <property type="term" value="F:ATP binding"/>
    <property type="evidence" value="ECO:0007669"/>
    <property type="project" value="UniProtKB-UniRule"/>
</dbReference>
<gene>
    <name evidence="10 12" type="primary">recC</name>
    <name evidence="12" type="ORF">CSA09_00365</name>
</gene>
<accession>A0A2G6PHP9</accession>
<dbReference type="Pfam" id="PF17946">
    <property type="entry name" value="RecC_C"/>
    <property type="match status" value="1"/>
</dbReference>
<dbReference type="PANTHER" id="PTHR30591:SF1">
    <property type="entry name" value="RECBCD ENZYME SUBUNIT RECC"/>
    <property type="match status" value="1"/>
</dbReference>
<dbReference type="InterPro" id="IPR006697">
    <property type="entry name" value="RecC"/>
</dbReference>
<evidence type="ECO:0000256" key="9">
    <source>
        <dbReference type="ARBA" id="ARBA00023204"/>
    </source>
</evidence>
<comment type="function">
    <text evidence="10">A helicase/nuclease that prepares dsDNA breaks (DSB) for recombinational DNA repair. Binds to DSBs and unwinds DNA via a highly rapid and processive ATP-dependent bidirectional helicase activity. Unwinds dsDNA until it encounters a Chi (crossover hotspot instigator) sequence from the 3' direction. Cuts ssDNA a few nucleotides 3' to the Chi site. The properties and activities of the enzyme are changed at Chi. The Chi-altered holoenzyme produces a long 3'-ssDNA overhang and facilitates RecA-binding to the ssDNA for homologous DNA recombination and repair. Holoenzyme degrades any linearized DNA that is unable to undergo homologous recombination. In the holoenzyme this subunit recognizes the wild-type Chi sequence, and when added to isolated RecB increases its ATP-dependent helicase processivity.</text>
</comment>